<keyword evidence="8" id="KW-0472">Membrane</keyword>
<keyword evidence="10" id="KW-0121">Carboxypeptidase</keyword>
<evidence type="ECO:0000313" key="10">
    <source>
        <dbReference type="EMBL" id="MDQ0168344.1"/>
    </source>
</evidence>
<evidence type="ECO:0000256" key="3">
    <source>
        <dbReference type="ARBA" id="ARBA00022801"/>
    </source>
</evidence>
<evidence type="ECO:0000256" key="1">
    <source>
        <dbReference type="ARBA" id="ARBA00007164"/>
    </source>
</evidence>
<dbReference type="PRINTS" id="PR00725">
    <property type="entry name" value="DADACBPTASE1"/>
</dbReference>
<dbReference type="GO" id="GO:0009002">
    <property type="term" value="F:serine-type D-Ala-D-Ala carboxypeptidase activity"/>
    <property type="evidence" value="ECO:0007669"/>
    <property type="project" value="UniProtKB-EC"/>
</dbReference>
<organism evidence="10 11">
    <name type="scientific">Caldalkalibacillus horti</name>
    <dbReference type="NCBI Taxonomy" id="77523"/>
    <lineage>
        <taxon>Bacteria</taxon>
        <taxon>Bacillati</taxon>
        <taxon>Bacillota</taxon>
        <taxon>Bacilli</taxon>
        <taxon>Bacillales</taxon>
        <taxon>Bacillaceae</taxon>
        <taxon>Caldalkalibacillus</taxon>
    </lineage>
</organism>
<gene>
    <name evidence="10" type="ORF">J2S11_004306</name>
</gene>
<dbReference type="SUPFAM" id="SSF56601">
    <property type="entry name" value="beta-lactamase/transpeptidase-like"/>
    <property type="match status" value="1"/>
</dbReference>
<keyword evidence="3 10" id="KW-0378">Hydrolase</keyword>
<dbReference type="EC" id="3.4.16.4" evidence="10"/>
<dbReference type="Proteomes" id="UP001235840">
    <property type="component" value="Unassembled WGS sequence"/>
</dbReference>
<dbReference type="EMBL" id="JAUSTY010000028">
    <property type="protein sequence ID" value="MDQ0168344.1"/>
    <property type="molecule type" value="Genomic_DNA"/>
</dbReference>
<comment type="caution">
    <text evidence="10">The sequence shown here is derived from an EMBL/GenBank/DDBJ whole genome shotgun (WGS) entry which is preliminary data.</text>
</comment>
<evidence type="ECO:0000256" key="2">
    <source>
        <dbReference type="ARBA" id="ARBA00022729"/>
    </source>
</evidence>
<evidence type="ECO:0000259" key="9">
    <source>
        <dbReference type="Pfam" id="PF00768"/>
    </source>
</evidence>
<evidence type="ECO:0000256" key="6">
    <source>
        <dbReference type="ARBA" id="ARBA00023316"/>
    </source>
</evidence>
<sequence length="439" mass="49389">MRKKWTSRNDNIRNLSFIMLLLSVLFLQHGGVQAEQAEKKLTLSEVGHFTAAQDLPLTSQTAILVNANTGQVLYEKNASQQMYPASITKIVTGIIAIEQGNLDDIVTVSEKARNVDGTRVYLEEGEQVTLLKLVQGLLINSGNDAGTAIAEHMDQSEELFAERMNRFLTETVGVQDTHFSNPHGLFAEDHYTTAFDMAMITKYAMQNDAFRQIVGTYEMEWIGESWATTLYNHNRLLNNYEGATGVKNGFVNQSGPTLVGSAERDGSAYIAVTLQAATTDSMYRDMQMLLDYGFENFDTHLLSSESVFLDSKSVPHKLTEDIAYSVAKNETPNVEMNDAGYLDVWGDGDRKLFEVEILPVDTSSVERKQNMKISGHANSVEEAAHNHAVRSNDSNLMPIVHGAWWVTVILYALFLLLIAYLLIRKKRRQKRERFRRIPY</sequence>
<dbReference type="InterPro" id="IPR001967">
    <property type="entry name" value="Peptidase_S11_N"/>
</dbReference>
<keyword evidence="8" id="KW-0812">Transmembrane</keyword>
<keyword evidence="11" id="KW-1185">Reference proteome</keyword>
<keyword evidence="5" id="KW-0573">Peptidoglycan synthesis</keyword>
<dbReference type="Gene3D" id="3.40.710.10">
    <property type="entry name" value="DD-peptidase/beta-lactamase superfamily"/>
    <property type="match status" value="1"/>
</dbReference>
<feature type="domain" description="Peptidase S11 D-alanyl-D-alanine carboxypeptidase A N-terminal" evidence="9">
    <location>
        <begin position="52"/>
        <end position="277"/>
    </location>
</feature>
<dbReference type="PANTHER" id="PTHR21581">
    <property type="entry name" value="D-ALANYL-D-ALANINE CARBOXYPEPTIDASE"/>
    <property type="match status" value="1"/>
</dbReference>
<dbReference type="RefSeq" id="WP_307398013.1">
    <property type="nucleotide sequence ID" value="NZ_BAAADK010000016.1"/>
</dbReference>
<keyword evidence="2" id="KW-0732">Signal</keyword>
<dbReference type="InterPro" id="IPR018044">
    <property type="entry name" value="Peptidase_S11"/>
</dbReference>
<evidence type="ECO:0000256" key="5">
    <source>
        <dbReference type="ARBA" id="ARBA00022984"/>
    </source>
</evidence>
<protein>
    <submittedName>
        <fullName evidence="10">D-alanyl-D-alanine carboxypeptidase/D-alanyl-D-alanine carboxypeptidase (Penicillin-binding protein 5/6)</fullName>
        <ecNumber evidence="10">3.4.16.4</ecNumber>
    </submittedName>
</protein>
<comment type="similarity">
    <text evidence="1 7">Belongs to the peptidase S11 family.</text>
</comment>
<name>A0ABT9W528_9BACI</name>
<proteinExistence type="inferred from homology"/>
<evidence type="ECO:0000256" key="7">
    <source>
        <dbReference type="RuleBase" id="RU004016"/>
    </source>
</evidence>
<feature type="transmembrane region" description="Helical" evidence="8">
    <location>
        <begin position="402"/>
        <end position="423"/>
    </location>
</feature>
<dbReference type="InterPro" id="IPR012338">
    <property type="entry name" value="Beta-lactam/transpept-like"/>
</dbReference>
<evidence type="ECO:0000256" key="8">
    <source>
        <dbReference type="SAM" id="Phobius"/>
    </source>
</evidence>
<accession>A0ABT9W528</accession>
<reference evidence="10 11" key="1">
    <citation type="submission" date="2023-07" db="EMBL/GenBank/DDBJ databases">
        <title>Genomic Encyclopedia of Type Strains, Phase IV (KMG-IV): sequencing the most valuable type-strain genomes for metagenomic binning, comparative biology and taxonomic classification.</title>
        <authorList>
            <person name="Goeker M."/>
        </authorList>
    </citation>
    <scope>NUCLEOTIDE SEQUENCE [LARGE SCALE GENOMIC DNA]</scope>
    <source>
        <strain evidence="10 11">DSM 12751</strain>
    </source>
</reference>
<evidence type="ECO:0000313" key="11">
    <source>
        <dbReference type="Proteomes" id="UP001235840"/>
    </source>
</evidence>
<keyword evidence="4" id="KW-0133">Cell shape</keyword>
<dbReference type="PANTHER" id="PTHR21581:SF6">
    <property type="entry name" value="TRAFFICKING PROTEIN PARTICLE COMPLEX SUBUNIT 12"/>
    <property type="match status" value="1"/>
</dbReference>
<evidence type="ECO:0000256" key="4">
    <source>
        <dbReference type="ARBA" id="ARBA00022960"/>
    </source>
</evidence>
<dbReference type="Pfam" id="PF00768">
    <property type="entry name" value="Peptidase_S11"/>
    <property type="match status" value="1"/>
</dbReference>
<keyword evidence="10" id="KW-0645">Protease</keyword>
<keyword evidence="8" id="KW-1133">Transmembrane helix</keyword>
<keyword evidence="6" id="KW-0961">Cell wall biogenesis/degradation</keyword>